<dbReference type="Gene3D" id="3.50.50.60">
    <property type="entry name" value="FAD/NAD(P)-binding domain"/>
    <property type="match status" value="1"/>
</dbReference>
<dbReference type="PRINTS" id="PR00420">
    <property type="entry name" value="RNGMNOXGNASE"/>
</dbReference>
<keyword evidence="2" id="KW-0503">Monooxygenase</keyword>
<accession>A0A9Q0JMQ8</accession>
<comment type="similarity">
    <text evidence="3">Belongs to the 3-hydroxybenzoate 6-hydroxylase family.</text>
</comment>
<feature type="domain" description="FAD dependent oxidoreductase" evidence="5">
    <location>
        <begin position="9"/>
        <end position="68"/>
    </location>
</feature>
<name>A0A9Q0JMQ8_9ROSI</name>
<feature type="domain" description="FAD-binding" evidence="6">
    <location>
        <begin position="94"/>
        <end position="307"/>
    </location>
</feature>
<dbReference type="GO" id="GO:0004497">
    <property type="term" value="F:monooxygenase activity"/>
    <property type="evidence" value="ECO:0007669"/>
    <property type="project" value="UniProtKB-KW"/>
</dbReference>
<dbReference type="Proteomes" id="UP001141552">
    <property type="component" value="Unassembled WGS sequence"/>
</dbReference>
<evidence type="ECO:0000256" key="2">
    <source>
        <dbReference type="ARBA" id="ARBA00023033"/>
    </source>
</evidence>
<reference evidence="7" key="2">
    <citation type="journal article" date="2023" name="Plants (Basel)">
        <title>Annotation of the Turnera subulata (Passifloraceae) Draft Genome Reveals the S-Locus Evolved after the Divergence of Turneroideae from Passifloroideae in a Stepwise Manner.</title>
        <authorList>
            <person name="Henning P.M."/>
            <person name="Roalson E.H."/>
            <person name="Mir W."/>
            <person name="McCubbin A.G."/>
            <person name="Shore J.S."/>
        </authorList>
    </citation>
    <scope>NUCLEOTIDE SEQUENCE</scope>
    <source>
        <strain evidence="7">F60SS</strain>
    </source>
</reference>
<dbReference type="PANTHER" id="PTHR45934">
    <property type="entry name" value="FAD/NAD(P)-BINDING OXIDOREDUCTASE FAMILY PROTEIN"/>
    <property type="match status" value="1"/>
</dbReference>
<evidence type="ECO:0000313" key="7">
    <source>
        <dbReference type="EMBL" id="KAJ4847349.1"/>
    </source>
</evidence>
<organism evidence="7 8">
    <name type="scientific">Turnera subulata</name>
    <dbReference type="NCBI Taxonomy" id="218843"/>
    <lineage>
        <taxon>Eukaryota</taxon>
        <taxon>Viridiplantae</taxon>
        <taxon>Streptophyta</taxon>
        <taxon>Embryophyta</taxon>
        <taxon>Tracheophyta</taxon>
        <taxon>Spermatophyta</taxon>
        <taxon>Magnoliopsida</taxon>
        <taxon>eudicotyledons</taxon>
        <taxon>Gunneridae</taxon>
        <taxon>Pentapetalae</taxon>
        <taxon>rosids</taxon>
        <taxon>fabids</taxon>
        <taxon>Malpighiales</taxon>
        <taxon>Passifloraceae</taxon>
        <taxon>Turnera</taxon>
    </lineage>
</organism>
<gene>
    <name evidence="7" type="ORF">Tsubulata_010408</name>
</gene>
<evidence type="ECO:0000313" key="8">
    <source>
        <dbReference type="Proteomes" id="UP001141552"/>
    </source>
</evidence>
<evidence type="ECO:0008006" key="9">
    <source>
        <dbReference type="Google" id="ProtNLM"/>
    </source>
</evidence>
<dbReference type="EMBL" id="JAKUCV010001185">
    <property type="protein sequence ID" value="KAJ4847349.1"/>
    <property type="molecule type" value="Genomic_DNA"/>
</dbReference>
<dbReference type="PANTHER" id="PTHR45934:SF2">
    <property type="entry name" value="MONOOXYGENASE 1"/>
    <property type="match status" value="1"/>
</dbReference>
<reference evidence="7" key="1">
    <citation type="submission" date="2022-02" db="EMBL/GenBank/DDBJ databases">
        <authorList>
            <person name="Henning P.M."/>
            <person name="McCubbin A.G."/>
            <person name="Shore J.S."/>
        </authorList>
    </citation>
    <scope>NUCLEOTIDE SEQUENCE</scope>
    <source>
        <strain evidence="7">F60SS</strain>
        <tissue evidence="7">Leaves</tissue>
    </source>
</reference>
<feature type="transmembrane region" description="Helical" evidence="4">
    <location>
        <begin position="360"/>
        <end position="379"/>
    </location>
</feature>
<dbReference type="SUPFAM" id="SSF51905">
    <property type="entry name" value="FAD/NAD(P)-binding domain"/>
    <property type="match status" value="1"/>
</dbReference>
<sequence length="388" mass="42670">MDAAAEELDIVIAGGGISGLATALALHRKGIRSVVMERSEALRATGAGIAILTNGWRALEELGVASKLRQTALLVQGIGEARCLKRSDLIKALAEDLPPGTIRFGCQILSIKLDDLSYFPILQLSNGKLVRSKILIGCDGANSVVADFLGLKPTKVFPLCAVRGYANYPHGHGFSTDLVRLRKGNVMSGRVPIDNNLAFWFVVQRLYPRDSKAFKDPELIKELCLESIKDFPRERIELIKNCDLNSLSLTTLRYRAPWEILLGRFRNGCVTVAGDAMHVMGPFLGQGGSAGIEDAVVLARCLSQKMNSVGQLASNASEDHILWQQIGEAMDQYVKERRMRLVWMSTQTYLTGKLLGTSSMFVKLCILMVLVLVLPSPLYHTRYHCGRL</sequence>
<evidence type="ECO:0000256" key="4">
    <source>
        <dbReference type="SAM" id="Phobius"/>
    </source>
</evidence>
<dbReference type="Pfam" id="PF01494">
    <property type="entry name" value="FAD_binding_3"/>
    <property type="match status" value="1"/>
</dbReference>
<dbReference type="InterPro" id="IPR006076">
    <property type="entry name" value="FAD-dep_OxRdtase"/>
</dbReference>
<dbReference type="InterPro" id="IPR002938">
    <property type="entry name" value="FAD-bd"/>
</dbReference>
<evidence type="ECO:0000259" key="6">
    <source>
        <dbReference type="Pfam" id="PF01494"/>
    </source>
</evidence>
<dbReference type="InterPro" id="IPR044560">
    <property type="entry name" value="MOase"/>
</dbReference>
<keyword evidence="1" id="KW-0560">Oxidoreductase</keyword>
<evidence type="ECO:0000259" key="5">
    <source>
        <dbReference type="Pfam" id="PF01266"/>
    </source>
</evidence>
<comment type="caution">
    <text evidence="7">The sequence shown here is derived from an EMBL/GenBank/DDBJ whole genome shotgun (WGS) entry which is preliminary data.</text>
</comment>
<dbReference type="InterPro" id="IPR036188">
    <property type="entry name" value="FAD/NAD-bd_sf"/>
</dbReference>
<dbReference type="AlphaFoldDB" id="A0A9Q0JMQ8"/>
<keyword evidence="8" id="KW-1185">Reference proteome</keyword>
<evidence type="ECO:0000256" key="3">
    <source>
        <dbReference type="ARBA" id="ARBA00024018"/>
    </source>
</evidence>
<evidence type="ECO:0000256" key="1">
    <source>
        <dbReference type="ARBA" id="ARBA00023002"/>
    </source>
</evidence>
<keyword evidence="4" id="KW-0812">Transmembrane</keyword>
<protein>
    <recommendedName>
        <fullName evidence="9">FAD-binding domain-containing protein</fullName>
    </recommendedName>
</protein>
<keyword evidence="4" id="KW-1133">Transmembrane helix</keyword>
<dbReference type="GO" id="GO:0071949">
    <property type="term" value="F:FAD binding"/>
    <property type="evidence" value="ECO:0007669"/>
    <property type="project" value="InterPro"/>
</dbReference>
<proteinExistence type="inferred from homology"/>
<keyword evidence="4" id="KW-0472">Membrane</keyword>
<dbReference type="OrthoDB" id="47494at2759"/>
<dbReference type="Pfam" id="PF01266">
    <property type="entry name" value="DAO"/>
    <property type="match status" value="1"/>
</dbReference>